<dbReference type="EC" id="5.6.2.4" evidence="11"/>
<feature type="compositionally biased region" description="Basic and acidic residues" evidence="12">
    <location>
        <begin position="814"/>
        <end position="823"/>
    </location>
</feature>
<organism evidence="15 16">
    <name type="scientific">Tilletiopsis washingtonensis</name>
    <dbReference type="NCBI Taxonomy" id="58919"/>
    <lineage>
        <taxon>Eukaryota</taxon>
        <taxon>Fungi</taxon>
        <taxon>Dikarya</taxon>
        <taxon>Basidiomycota</taxon>
        <taxon>Ustilaginomycotina</taxon>
        <taxon>Exobasidiomycetes</taxon>
        <taxon>Entylomatales</taxon>
        <taxon>Entylomatales incertae sedis</taxon>
        <taxon>Tilletiopsis</taxon>
    </lineage>
</organism>
<dbReference type="GO" id="GO:0005737">
    <property type="term" value="C:cytoplasm"/>
    <property type="evidence" value="ECO:0007669"/>
    <property type="project" value="TreeGrafter"/>
</dbReference>
<feature type="compositionally biased region" description="Low complexity" evidence="12">
    <location>
        <begin position="22"/>
        <end position="32"/>
    </location>
</feature>
<dbReference type="InterPro" id="IPR004589">
    <property type="entry name" value="DNA_helicase_ATP-dep_RecQ"/>
</dbReference>
<feature type="domain" description="Helicase ATP-binding" evidence="13">
    <location>
        <begin position="138"/>
        <end position="319"/>
    </location>
</feature>
<feature type="region of interest" description="Disordered" evidence="12">
    <location>
        <begin position="585"/>
        <end position="607"/>
    </location>
</feature>
<accession>A0A316ZI03</accession>
<dbReference type="SMART" id="SM00490">
    <property type="entry name" value="HELICc"/>
    <property type="match status" value="1"/>
</dbReference>
<dbReference type="GO" id="GO:0016887">
    <property type="term" value="F:ATP hydrolysis activity"/>
    <property type="evidence" value="ECO:0007669"/>
    <property type="project" value="RHEA"/>
</dbReference>
<dbReference type="GO" id="GO:0005524">
    <property type="term" value="F:ATP binding"/>
    <property type="evidence" value="ECO:0007669"/>
    <property type="project" value="UniProtKB-KW"/>
</dbReference>
<dbReference type="Pfam" id="PF00271">
    <property type="entry name" value="Helicase_C"/>
    <property type="match status" value="1"/>
</dbReference>
<dbReference type="Pfam" id="PF00270">
    <property type="entry name" value="DEAD"/>
    <property type="match status" value="1"/>
</dbReference>
<evidence type="ECO:0000256" key="9">
    <source>
        <dbReference type="ARBA" id="ARBA00023242"/>
    </source>
</evidence>
<dbReference type="GO" id="GO:0000724">
    <property type="term" value="P:double-strand break repair via homologous recombination"/>
    <property type="evidence" value="ECO:0007669"/>
    <property type="project" value="TreeGrafter"/>
</dbReference>
<dbReference type="InterPro" id="IPR027417">
    <property type="entry name" value="P-loop_NTPase"/>
</dbReference>
<feature type="region of interest" description="Disordered" evidence="12">
    <location>
        <begin position="682"/>
        <end position="823"/>
    </location>
</feature>
<dbReference type="SMART" id="SM00487">
    <property type="entry name" value="DEXDc"/>
    <property type="match status" value="1"/>
</dbReference>
<name>A0A316ZI03_9BASI</name>
<comment type="catalytic activity">
    <reaction evidence="10 11">
        <text>Couples ATP hydrolysis with the unwinding of duplex DNA by translocating in the 3'-5' direction.</text>
        <dbReference type="EC" id="5.6.2.4"/>
    </reaction>
</comment>
<feature type="compositionally biased region" description="Basic residues" evidence="12">
    <location>
        <begin position="684"/>
        <end position="717"/>
    </location>
</feature>
<comment type="similarity">
    <text evidence="1 11">Belongs to the helicase family. RecQ subfamily.</text>
</comment>
<dbReference type="PROSITE" id="PS51194">
    <property type="entry name" value="HELICASE_CTER"/>
    <property type="match status" value="1"/>
</dbReference>
<dbReference type="GO" id="GO:0005634">
    <property type="term" value="C:nucleus"/>
    <property type="evidence" value="ECO:0007669"/>
    <property type="project" value="UniProtKB-SubCell"/>
</dbReference>
<reference evidence="15 16" key="1">
    <citation type="journal article" date="2018" name="Mol. Biol. Evol.">
        <title>Broad Genomic Sampling Reveals a Smut Pathogenic Ancestry of the Fungal Clade Ustilaginomycotina.</title>
        <authorList>
            <person name="Kijpornyongpan T."/>
            <person name="Mondo S.J."/>
            <person name="Barry K."/>
            <person name="Sandor L."/>
            <person name="Lee J."/>
            <person name="Lipzen A."/>
            <person name="Pangilinan J."/>
            <person name="LaButti K."/>
            <person name="Hainaut M."/>
            <person name="Henrissat B."/>
            <person name="Grigoriev I.V."/>
            <person name="Spatafora J.W."/>
            <person name="Aime M.C."/>
        </authorList>
    </citation>
    <scope>NUCLEOTIDE SEQUENCE [LARGE SCALE GENOMIC DNA]</scope>
    <source>
        <strain evidence="15 16">MCA 4186</strain>
    </source>
</reference>
<dbReference type="AlphaFoldDB" id="A0A316ZI03"/>
<dbReference type="InterPro" id="IPR014001">
    <property type="entry name" value="Helicase_ATP-bd"/>
</dbReference>
<evidence type="ECO:0000256" key="5">
    <source>
        <dbReference type="ARBA" id="ARBA00022806"/>
    </source>
</evidence>
<evidence type="ECO:0000256" key="2">
    <source>
        <dbReference type="ARBA" id="ARBA00022723"/>
    </source>
</evidence>
<dbReference type="PANTHER" id="PTHR13710:SF105">
    <property type="entry name" value="ATP-DEPENDENT DNA HELICASE Q1"/>
    <property type="match status" value="1"/>
</dbReference>
<dbReference type="InterPro" id="IPR001650">
    <property type="entry name" value="Helicase_C-like"/>
</dbReference>
<feature type="compositionally biased region" description="Acidic residues" evidence="12">
    <location>
        <begin position="723"/>
        <end position="735"/>
    </location>
</feature>
<evidence type="ECO:0000256" key="7">
    <source>
        <dbReference type="ARBA" id="ARBA00023125"/>
    </source>
</evidence>
<dbReference type="Pfam" id="PF16124">
    <property type="entry name" value="RecQ_Zn_bind"/>
    <property type="match status" value="1"/>
</dbReference>
<evidence type="ECO:0000259" key="14">
    <source>
        <dbReference type="PROSITE" id="PS51194"/>
    </source>
</evidence>
<proteinExistence type="inferred from homology"/>
<keyword evidence="3 11" id="KW-0547">Nucleotide-binding</keyword>
<comment type="subcellular location">
    <subcellularLocation>
        <location evidence="11">Nucleus</location>
    </subcellularLocation>
</comment>
<dbReference type="STRING" id="58919.A0A316ZI03"/>
<dbReference type="EMBL" id="KZ819283">
    <property type="protein sequence ID" value="PWO01391.1"/>
    <property type="molecule type" value="Genomic_DNA"/>
</dbReference>
<evidence type="ECO:0000256" key="1">
    <source>
        <dbReference type="ARBA" id="ARBA00005446"/>
    </source>
</evidence>
<evidence type="ECO:0000256" key="10">
    <source>
        <dbReference type="ARBA" id="ARBA00034617"/>
    </source>
</evidence>
<evidence type="ECO:0000256" key="11">
    <source>
        <dbReference type="RuleBase" id="RU364117"/>
    </source>
</evidence>
<dbReference type="Gene3D" id="1.10.10.10">
    <property type="entry name" value="Winged helix-like DNA-binding domain superfamily/Winged helix DNA-binding domain"/>
    <property type="match status" value="1"/>
</dbReference>
<dbReference type="GO" id="GO:0003677">
    <property type="term" value="F:DNA binding"/>
    <property type="evidence" value="ECO:0007669"/>
    <property type="project" value="UniProtKB-KW"/>
</dbReference>
<keyword evidence="5 11" id="KW-0347">Helicase</keyword>
<gene>
    <name evidence="15" type="ORF">FA09DRAFT_303609</name>
</gene>
<dbReference type="PROSITE" id="PS00690">
    <property type="entry name" value="DEAH_ATP_HELICASE"/>
    <property type="match status" value="1"/>
</dbReference>
<evidence type="ECO:0000256" key="4">
    <source>
        <dbReference type="ARBA" id="ARBA00022801"/>
    </source>
</evidence>
<dbReference type="InterPro" id="IPR002464">
    <property type="entry name" value="DNA/RNA_helicase_DEAH_CS"/>
</dbReference>
<keyword evidence="9 11" id="KW-0539">Nucleus</keyword>
<dbReference type="GO" id="GO:0009378">
    <property type="term" value="F:four-way junction helicase activity"/>
    <property type="evidence" value="ECO:0007669"/>
    <property type="project" value="TreeGrafter"/>
</dbReference>
<keyword evidence="16" id="KW-1185">Reference proteome</keyword>
<evidence type="ECO:0000313" key="16">
    <source>
        <dbReference type="Proteomes" id="UP000245946"/>
    </source>
</evidence>
<dbReference type="InterPro" id="IPR036388">
    <property type="entry name" value="WH-like_DNA-bd_sf"/>
</dbReference>
<comment type="catalytic activity">
    <reaction evidence="11">
        <text>ATP + H2O = ADP + phosphate + H(+)</text>
        <dbReference type="Rhea" id="RHEA:13065"/>
        <dbReference type="ChEBI" id="CHEBI:15377"/>
        <dbReference type="ChEBI" id="CHEBI:15378"/>
        <dbReference type="ChEBI" id="CHEBI:30616"/>
        <dbReference type="ChEBI" id="CHEBI:43474"/>
        <dbReference type="ChEBI" id="CHEBI:456216"/>
    </reaction>
</comment>
<evidence type="ECO:0000256" key="3">
    <source>
        <dbReference type="ARBA" id="ARBA00022741"/>
    </source>
</evidence>
<dbReference type="GO" id="GO:0046872">
    <property type="term" value="F:metal ion binding"/>
    <property type="evidence" value="ECO:0007669"/>
    <property type="project" value="UniProtKB-KW"/>
</dbReference>
<dbReference type="GeneID" id="37267993"/>
<dbReference type="OrthoDB" id="10261556at2759"/>
<feature type="region of interest" description="Disordered" evidence="12">
    <location>
        <begin position="15"/>
        <end position="49"/>
    </location>
</feature>
<evidence type="ECO:0000256" key="8">
    <source>
        <dbReference type="ARBA" id="ARBA00023235"/>
    </source>
</evidence>
<dbReference type="PROSITE" id="PS51192">
    <property type="entry name" value="HELICASE_ATP_BIND_1"/>
    <property type="match status" value="1"/>
</dbReference>
<feature type="compositionally biased region" description="Low complexity" evidence="12">
    <location>
        <begin position="790"/>
        <end position="802"/>
    </location>
</feature>
<evidence type="ECO:0000256" key="6">
    <source>
        <dbReference type="ARBA" id="ARBA00022840"/>
    </source>
</evidence>
<keyword evidence="4 11" id="KW-0378">Hydrolase</keyword>
<sequence length="823" mass="88215">MSDDADDFSIVAAAKAPRRKGAAASGSSTAAAVRPSALSPADQAELADRDTEIREVEEHLARLRRERNAWLAAASATAAIGGSNGAGSSKSNGAAAAAAQAVDYSRHVSFEWSGELLPRARQTWPAVQQFRFDQQAVCNAALDGRDTVVVMPTGGGKSLCYQLPAILDNGLTLVISPLISLSYDQCLHLREAGVSCEMLSSMVPREEQTEILRRVKSAGRLAPGQREIKVLFVTPEKVAKSKTLVAACQGAYGNGRLSRVVIDEAHCCSQMGHDFRPDYKGLSKLRLLWPSVPIMALSATLAPTVLEDVRKILGLAPMTPFASAAPQRTVYFGAPLHRPNLRYRVVPRNTNAEKAAQDIVDWIAAEHGGHSGIVYTLSKKDAEVMAENLSSLSKGRIRSAWYHADLEDADKMRVHRRWRSGDIHVVCSTVAFGMGIDLGTVRFVIHASPSKSLDSYLQESGRAGRDGGQADCVLFYRPQDASRVAALTTSDRGGEEKLASMIQYAQSHKCRKVLFREYFRDAYGNGAPCGTCDNCTMPPEVIDVTFESWQLLRTLEEVHGEGGRVTLPELVKLARGLGGGQYNVLSGGGGGKRRKSNSGRGAAQSGFYNVDQSGGKLALSSDDAERLATHLVTRAWLSWEYNATAYSVNVYVKPGPNSARLTRLDEEAVRAGEAGTRIEFALNKKTKRAKAANGKGKAKKATGKKKASPSKGKRKRSSASDESASDSDSIDSDDEREARDADVSAWSEPSQPKPKAGASTGGRRLGGKLKRSSLVPASEADDDEWEVFQASEAASSSRAVAAKHTGTSLGGGKGRAEAPIEID</sequence>
<dbReference type="NCBIfam" id="TIGR00614">
    <property type="entry name" value="recQ_fam"/>
    <property type="match status" value="1"/>
</dbReference>
<dbReference type="InterPro" id="IPR011545">
    <property type="entry name" value="DEAD/DEAH_box_helicase_dom"/>
</dbReference>
<keyword evidence="7" id="KW-0238">DNA-binding</keyword>
<evidence type="ECO:0000256" key="12">
    <source>
        <dbReference type="SAM" id="MobiDB-lite"/>
    </source>
</evidence>
<dbReference type="GO" id="GO:0005694">
    <property type="term" value="C:chromosome"/>
    <property type="evidence" value="ECO:0007669"/>
    <property type="project" value="TreeGrafter"/>
</dbReference>
<feature type="domain" description="Helicase C-terminal" evidence="14">
    <location>
        <begin position="358"/>
        <end position="509"/>
    </location>
</feature>
<dbReference type="SUPFAM" id="SSF52540">
    <property type="entry name" value="P-loop containing nucleoside triphosphate hydrolases"/>
    <property type="match status" value="1"/>
</dbReference>
<protein>
    <recommendedName>
        <fullName evidence="11">ATP-dependent DNA helicase</fullName>
        <ecNumber evidence="11">5.6.2.4</ecNumber>
    </recommendedName>
</protein>
<dbReference type="InterPro" id="IPR032284">
    <property type="entry name" value="RecQ_Zn-bd"/>
</dbReference>
<dbReference type="Gene3D" id="3.40.50.300">
    <property type="entry name" value="P-loop containing nucleotide triphosphate hydrolases"/>
    <property type="match status" value="2"/>
</dbReference>
<dbReference type="RefSeq" id="XP_025601669.1">
    <property type="nucleotide sequence ID" value="XM_025740447.1"/>
</dbReference>
<keyword evidence="8" id="KW-0413">Isomerase</keyword>
<keyword evidence="6 11" id="KW-0067">ATP-binding</keyword>
<dbReference type="PANTHER" id="PTHR13710">
    <property type="entry name" value="DNA HELICASE RECQ FAMILY MEMBER"/>
    <property type="match status" value="1"/>
</dbReference>
<dbReference type="GO" id="GO:0043138">
    <property type="term" value="F:3'-5' DNA helicase activity"/>
    <property type="evidence" value="ECO:0007669"/>
    <property type="project" value="UniProtKB-EC"/>
</dbReference>
<evidence type="ECO:0000259" key="13">
    <source>
        <dbReference type="PROSITE" id="PS51192"/>
    </source>
</evidence>
<dbReference type="Proteomes" id="UP000245946">
    <property type="component" value="Unassembled WGS sequence"/>
</dbReference>
<evidence type="ECO:0000313" key="15">
    <source>
        <dbReference type="EMBL" id="PWO01391.1"/>
    </source>
</evidence>
<keyword evidence="2" id="KW-0479">Metal-binding</keyword>